<proteinExistence type="predicted"/>
<evidence type="ECO:0000313" key="2">
    <source>
        <dbReference type="Proteomes" id="UP000778262"/>
    </source>
</evidence>
<dbReference type="Proteomes" id="UP000778262">
    <property type="component" value="Unassembled WGS sequence"/>
</dbReference>
<comment type="caution">
    <text evidence="1">The sequence shown here is derived from an EMBL/GenBank/DDBJ whole genome shotgun (WGS) entry which is preliminary data.</text>
</comment>
<gene>
    <name evidence="1" type="ORF">EHJ13_04690</name>
</gene>
<dbReference type="EMBL" id="RPBY01000001">
    <property type="protein sequence ID" value="NCH86755.1"/>
    <property type="molecule type" value="Genomic_DNA"/>
</dbReference>
<dbReference type="AlphaFoldDB" id="A0A9Q4XL20"/>
<evidence type="ECO:0000313" key="1">
    <source>
        <dbReference type="EMBL" id="NCH86755.1"/>
    </source>
</evidence>
<name>A0A9Q4XL20_9ENTR</name>
<organism evidence="1 2">
    <name type="scientific">Cronobacter dublinensis</name>
    <dbReference type="NCBI Taxonomy" id="413497"/>
    <lineage>
        <taxon>Bacteria</taxon>
        <taxon>Pseudomonadati</taxon>
        <taxon>Pseudomonadota</taxon>
        <taxon>Gammaproteobacteria</taxon>
        <taxon>Enterobacterales</taxon>
        <taxon>Enterobacteriaceae</taxon>
        <taxon>Cronobacter</taxon>
    </lineage>
</organism>
<reference evidence="1" key="1">
    <citation type="submission" date="2018-11" db="EMBL/GenBank/DDBJ databases">
        <title>Genomics analysis of Putative Virulence Factors on Adhesion and Cytotoxicity for Cronobacter spp.</title>
        <authorList>
            <person name="Cui J."/>
        </authorList>
    </citation>
    <scope>NUCLEOTIDE SEQUENCE</scope>
    <source>
        <strain evidence="1">SD69</strain>
    </source>
</reference>
<protein>
    <submittedName>
        <fullName evidence="1">Uncharacterized protein</fullName>
    </submittedName>
</protein>
<sequence>MSSKKLTDEQIQWDVEKINGYLCAIEAMNIAANIGVDYAFARLPEKHTLRESVESKIAATYPDTVLANWHITLEPVPEKQLRESIQKWFFRFGNAAQLSESLCSLPAGFMDILKPLLYTPAIYRIAMIPPLWYAIDWELFVFDTKNGLFLLEFNVDA</sequence>
<accession>A0A9Q4XL20</accession>